<dbReference type="EMBL" id="BEXD01000215">
    <property type="protein sequence ID" value="GBB85369.1"/>
    <property type="molecule type" value="Genomic_DNA"/>
</dbReference>
<dbReference type="InterPro" id="IPR011009">
    <property type="entry name" value="Kinase-like_dom_sf"/>
</dbReference>
<proteinExistence type="predicted"/>
<dbReference type="Gene3D" id="1.10.10.1010">
    <property type="entry name" value="Intein homing endonuclease, domain IV"/>
    <property type="match status" value="1"/>
</dbReference>
<reference evidence="2 3" key="1">
    <citation type="submission" date="2017-11" db="EMBL/GenBank/DDBJ databases">
        <title>The genome of Rhizophagus clarus HR1 reveals common genetic basis of auxotrophy among arbuscular mycorrhizal fungi.</title>
        <authorList>
            <person name="Kobayashi Y."/>
        </authorList>
    </citation>
    <scope>NUCLEOTIDE SEQUENCE [LARGE SCALE GENOMIC DNA]</scope>
    <source>
        <strain evidence="2 3">HR1</strain>
    </source>
</reference>
<organism evidence="2 3">
    <name type="scientific">Rhizophagus clarus</name>
    <dbReference type="NCBI Taxonomy" id="94130"/>
    <lineage>
        <taxon>Eukaryota</taxon>
        <taxon>Fungi</taxon>
        <taxon>Fungi incertae sedis</taxon>
        <taxon>Mucoromycota</taxon>
        <taxon>Glomeromycotina</taxon>
        <taxon>Glomeromycetes</taxon>
        <taxon>Glomerales</taxon>
        <taxon>Glomeraceae</taxon>
        <taxon>Rhizophagus</taxon>
    </lineage>
</organism>
<evidence type="ECO:0000259" key="1">
    <source>
        <dbReference type="SMART" id="SM00219"/>
    </source>
</evidence>
<sequence>MDQLTGHEHDNASLRIPTQRTIKPKRKRKIKKLVCNECNEEREFLDDNHQICDVCYKDVYQVGTNKVYKATWVDGPIYGWSKKKQSYIRYSTTQNYDVVLKKLNNSKDVTSKELNEIFHEFSSNRKMVKSNTNFHSINSYNVSKYFGITQEPVTEDIMIIMPYYRSGDLGISKSATESTNDNEIYGRRPFWDRIHDIELIIEICDGLRPPIVTDAPKGYIELIKECWHSDLKKRPVAKDIYHRIFKMCWNNTNPEITKSSDIGPVMANDLGAIYKSRSLSKMIRSAMNTMSTRSLGSHSITAEVGKRKFDDNQIENSFNKDKIIEKNKLIENENNDYITKEYEFDIDTDPKQCIVDESLSVGK</sequence>
<feature type="domain" description="Tyrosine-protein kinase catalytic" evidence="1">
    <location>
        <begin position="54"/>
        <end position="244"/>
    </location>
</feature>
<dbReference type="STRING" id="94130.A0A2Z6QHX1"/>
<comment type="caution">
    <text evidence="2">The sequence shown here is derived from an EMBL/GenBank/DDBJ whole genome shotgun (WGS) entry which is preliminary data.</text>
</comment>
<dbReference type="SUPFAM" id="SSF56112">
    <property type="entry name" value="Protein kinase-like (PK-like)"/>
    <property type="match status" value="1"/>
</dbReference>
<gene>
    <name evidence="2" type="ORF">RclHR1_11910005</name>
</gene>
<dbReference type="GO" id="GO:0004713">
    <property type="term" value="F:protein tyrosine kinase activity"/>
    <property type="evidence" value="ECO:0007669"/>
    <property type="project" value="InterPro"/>
</dbReference>
<keyword evidence="3" id="KW-1185">Reference proteome</keyword>
<dbReference type="Proteomes" id="UP000247702">
    <property type="component" value="Unassembled WGS sequence"/>
</dbReference>
<dbReference type="SMART" id="SM00219">
    <property type="entry name" value="TyrKc"/>
    <property type="match status" value="1"/>
</dbReference>
<dbReference type="Gene3D" id="1.10.510.10">
    <property type="entry name" value="Transferase(Phosphotransferase) domain 1"/>
    <property type="match status" value="1"/>
</dbReference>
<name>A0A2Z6QHX1_9GLOM</name>
<evidence type="ECO:0000313" key="3">
    <source>
        <dbReference type="Proteomes" id="UP000247702"/>
    </source>
</evidence>
<accession>A0A2Z6QHX1</accession>
<dbReference type="InterPro" id="IPR020635">
    <property type="entry name" value="Tyr_kinase_cat_dom"/>
</dbReference>
<protein>
    <recommendedName>
        <fullName evidence="1">Tyrosine-protein kinase catalytic domain-containing protein</fullName>
    </recommendedName>
</protein>
<dbReference type="AlphaFoldDB" id="A0A2Z6QHX1"/>
<evidence type="ECO:0000313" key="2">
    <source>
        <dbReference type="EMBL" id="GBB85369.1"/>
    </source>
</evidence>